<organism evidence="1">
    <name type="scientific">viral metagenome</name>
    <dbReference type="NCBI Taxonomy" id="1070528"/>
    <lineage>
        <taxon>unclassified sequences</taxon>
        <taxon>metagenomes</taxon>
        <taxon>organismal metagenomes</taxon>
    </lineage>
</organism>
<sequence>MAEISENQSKIVERLLTSSLTADDTSITINKLPDDILGKIVGNYKSLLPSKYVLRKWVKKEELNWSMLSENPCAIDLLKEKIEQEKSMDKEEYKKLKADEKVNWLKLSMNHEAIDILKKYPRDIVWCSLCDNKNPRAVDMIFERMEYEKQLPPYSIEDEDYDEDNDEDEASKDCYFLYRVWIDRMCYNENPRIIDLLRERIELEKNREHYMTLNINEKIDWVQLSSNPHPKAIELLAENLDKVDWTVLSENPGAIELLKANSHKISWRYLSLNKNASELLKQRHYYENSLSVQEYYRLGKNNQLSWEYLSANPCAIELLKANPARIHWNELTRNPEAIEMLKNKPRGVSVSDFYIGLSVNPCAIEILEKNKELINWKYLSMNPNATELLKERAEYESTLTSKQYKNLGTNNRIDWQELSRRECIFEIV</sequence>
<dbReference type="AlphaFoldDB" id="A0A6C0LCF8"/>
<protein>
    <submittedName>
        <fullName evidence="1">Uncharacterized protein</fullName>
    </submittedName>
</protein>
<reference evidence="1" key="1">
    <citation type="journal article" date="2020" name="Nature">
        <title>Giant virus diversity and host interactions through global metagenomics.</title>
        <authorList>
            <person name="Schulz F."/>
            <person name="Roux S."/>
            <person name="Paez-Espino D."/>
            <person name="Jungbluth S."/>
            <person name="Walsh D.A."/>
            <person name="Denef V.J."/>
            <person name="McMahon K.D."/>
            <person name="Konstantinidis K.T."/>
            <person name="Eloe-Fadrosh E.A."/>
            <person name="Kyrpides N.C."/>
            <person name="Woyke T."/>
        </authorList>
    </citation>
    <scope>NUCLEOTIDE SEQUENCE</scope>
    <source>
        <strain evidence="1">GVMAG-M-3300027769-26</strain>
    </source>
</reference>
<name>A0A6C0LCF8_9ZZZZ</name>
<proteinExistence type="predicted"/>
<accession>A0A6C0LCF8</accession>
<dbReference type="EMBL" id="MN740461">
    <property type="protein sequence ID" value="QHU27745.1"/>
    <property type="molecule type" value="Genomic_DNA"/>
</dbReference>
<evidence type="ECO:0000313" key="1">
    <source>
        <dbReference type="EMBL" id="QHU27745.1"/>
    </source>
</evidence>